<organism evidence="2">
    <name type="scientific">Oryza sativa subsp. japonica</name>
    <name type="common">Rice</name>
    <dbReference type="NCBI Taxonomy" id="39947"/>
    <lineage>
        <taxon>Eukaryota</taxon>
        <taxon>Viridiplantae</taxon>
        <taxon>Streptophyta</taxon>
        <taxon>Embryophyta</taxon>
        <taxon>Tracheophyta</taxon>
        <taxon>Spermatophyta</taxon>
        <taxon>Magnoliopsida</taxon>
        <taxon>Liliopsida</taxon>
        <taxon>Poales</taxon>
        <taxon>Poaceae</taxon>
        <taxon>BOP clade</taxon>
        <taxon>Oryzoideae</taxon>
        <taxon>Oryzeae</taxon>
        <taxon>Oryzinae</taxon>
        <taxon>Oryza</taxon>
        <taxon>Oryza sativa</taxon>
    </lineage>
</organism>
<dbReference type="InterPro" id="IPR036770">
    <property type="entry name" value="Ankyrin_rpt-contain_sf"/>
</dbReference>
<dbReference type="Pfam" id="PF13857">
    <property type="entry name" value="Ank_5"/>
    <property type="match status" value="1"/>
</dbReference>
<reference evidence="2" key="1">
    <citation type="journal article" date="2005" name="PLoS Biol.">
        <title>The genomes of Oryza sativa: a history of duplications.</title>
        <authorList>
            <person name="Yu J."/>
            <person name="Wang J."/>
            <person name="Lin W."/>
            <person name="Li S."/>
            <person name="Li H."/>
            <person name="Zhou J."/>
            <person name="Ni P."/>
            <person name="Dong W."/>
            <person name="Hu S."/>
            <person name="Zeng C."/>
            <person name="Zhang J."/>
            <person name="Zhang Y."/>
            <person name="Li R."/>
            <person name="Xu Z."/>
            <person name="Li S."/>
            <person name="Li X."/>
            <person name="Zheng H."/>
            <person name="Cong L."/>
            <person name="Lin L."/>
            <person name="Yin J."/>
            <person name="Geng J."/>
            <person name="Li G."/>
            <person name="Shi J."/>
            <person name="Liu J."/>
            <person name="Lv H."/>
            <person name="Li J."/>
            <person name="Wang J."/>
            <person name="Deng Y."/>
            <person name="Ran L."/>
            <person name="Shi X."/>
            <person name="Wang X."/>
            <person name="Wu Q."/>
            <person name="Li C."/>
            <person name="Ren X."/>
            <person name="Wang J."/>
            <person name="Wang X."/>
            <person name="Li D."/>
            <person name="Liu D."/>
            <person name="Zhang X."/>
            <person name="Ji Z."/>
            <person name="Zhao W."/>
            <person name="Sun Y."/>
            <person name="Zhang Z."/>
            <person name="Bao J."/>
            <person name="Han Y."/>
            <person name="Dong L."/>
            <person name="Ji J."/>
            <person name="Chen P."/>
            <person name="Wu S."/>
            <person name="Liu J."/>
            <person name="Xiao Y."/>
            <person name="Bu D."/>
            <person name="Tan J."/>
            <person name="Yang L."/>
            <person name="Ye C."/>
            <person name="Zhang J."/>
            <person name="Xu J."/>
            <person name="Zhou Y."/>
            <person name="Yu Y."/>
            <person name="Zhang B."/>
            <person name="Zhuang S."/>
            <person name="Wei H."/>
            <person name="Liu B."/>
            <person name="Lei M."/>
            <person name="Yu H."/>
            <person name="Li Y."/>
            <person name="Xu H."/>
            <person name="Wei S."/>
            <person name="He X."/>
            <person name="Fang L."/>
            <person name="Zhang Z."/>
            <person name="Zhang Y."/>
            <person name="Huang X."/>
            <person name="Su Z."/>
            <person name="Tong W."/>
            <person name="Li J."/>
            <person name="Tong Z."/>
            <person name="Li S."/>
            <person name="Ye J."/>
            <person name="Wang L."/>
            <person name="Fang L."/>
            <person name="Lei T."/>
            <person name="Chen C."/>
            <person name="Chen H."/>
            <person name="Xu Z."/>
            <person name="Li H."/>
            <person name="Huang H."/>
            <person name="Zhang F."/>
            <person name="Xu H."/>
            <person name="Li N."/>
            <person name="Zhao C."/>
            <person name="Li S."/>
            <person name="Dong L."/>
            <person name="Huang Y."/>
            <person name="Li L."/>
            <person name="Xi Y."/>
            <person name="Qi Q."/>
            <person name="Li W."/>
            <person name="Zhang B."/>
            <person name="Hu W."/>
            <person name="Zhang Y."/>
            <person name="Tian X."/>
            <person name="Jiao Y."/>
            <person name="Liang X."/>
            <person name="Jin J."/>
            <person name="Gao L."/>
            <person name="Zheng W."/>
            <person name="Hao B."/>
            <person name="Liu S."/>
            <person name="Wang W."/>
            <person name="Yuan L."/>
            <person name="Cao M."/>
            <person name="McDermott J."/>
            <person name="Samudrala R."/>
            <person name="Wang J."/>
            <person name="Wong G.K."/>
            <person name="Yang H."/>
        </authorList>
    </citation>
    <scope>NUCLEOTIDE SEQUENCE [LARGE SCALE GENOMIC DNA]</scope>
</reference>
<name>B9ETK5_ORYSJ</name>
<dbReference type="PANTHER" id="PTHR46224:SF10">
    <property type="entry name" value="OS01G0189100 PROTEIN"/>
    <property type="match status" value="1"/>
</dbReference>
<dbReference type="PROSITE" id="PS50088">
    <property type="entry name" value="ANK_REPEAT"/>
    <property type="match status" value="2"/>
</dbReference>
<evidence type="ECO:0000313" key="2">
    <source>
        <dbReference type="EMBL" id="EEE54026.1"/>
    </source>
</evidence>
<gene>
    <name evidence="2" type="ORF">OsJ_00694</name>
</gene>
<dbReference type="PANTHER" id="PTHR46224">
    <property type="entry name" value="ANKYRIN REPEAT FAMILY PROTEIN"/>
    <property type="match status" value="1"/>
</dbReference>
<dbReference type="InterPro" id="IPR051616">
    <property type="entry name" value="Cul2-RING_E3_ligase_SR"/>
</dbReference>
<reference evidence="2" key="2">
    <citation type="submission" date="2008-12" db="EMBL/GenBank/DDBJ databases">
        <title>Improved gene annotation of the rice (Oryza sativa) genomes.</title>
        <authorList>
            <person name="Wang J."/>
            <person name="Li R."/>
            <person name="Fan W."/>
            <person name="Huang Q."/>
            <person name="Zhang J."/>
            <person name="Zhou Y."/>
            <person name="Hu Y."/>
            <person name="Zi S."/>
            <person name="Li J."/>
            <person name="Ni P."/>
            <person name="Zheng H."/>
            <person name="Zhang Y."/>
            <person name="Zhao M."/>
            <person name="Hao Q."/>
            <person name="McDermott J."/>
            <person name="Samudrala R."/>
            <person name="Kristiansen K."/>
            <person name="Wong G.K.-S."/>
        </authorList>
    </citation>
    <scope>NUCLEOTIDE SEQUENCE</scope>
</reference>
<dbReference type="InterPro" id="IPR011990">
    <property type="entry name" value="TPR-like_helical_dom_sf"/>
</dbReference>
<dbReference type="Gene3D" id="1.25.40.20">
    <property type="entry name" value="Ankyrin repeat-containing domain"/>
    <property type="match status" value="1"/>
</dbReference>
<keyword evidence="1" id="KW-0040">ANK repeat</keyword>
<feature type="repeat" description="ANK" evidence="1">
    <location>
        <begin position="57"/>
        <end position="89"/>
    </location>
</feature>
<evidence type="ECO:0000256" key="1">
    <source>
        <dbReference type="PROSITE-ProRule" id="PRU00023"/>
    </source>
</evidence>
<accession>B9ETK5</accession>
<dbReference type="Proteomes" id="UP000007752">
    <property type="component" value="Chromosome 1"/>
</dbReference>
<dbReference type="PROSITE" id="PS50297">
    <property type="entry name" value="ANK_REP_REGION"/>
    <property type="match status" value="2"/>
</dbReference>
<dbReference type="SUPFAM" id="SSF48403">
    <property type="entry name" value="Ankyrin repeat"/>
    <property type="match status" value="1"/>
</dbReference>
<dbReference type="InterPro" id="IPR002110">
    <property type="entry name" value="Ankyrin_rpt"/>
</dbReference>
<dbReference type="AlphaFoldDB" id="B9ETK5"/>
<sequence length="741" mass="82582">MPIKRLEIEKVKAQDAVLAFKNDGIGLLHAAACQGQLNVCKFLVEELGGDVNIAGAQGLTPFMAAAESDDVPTVKYFLDHGGDVTKADVRGCTVLHHAAGTGCCKVTEFLLSKGIPVDIDCGLGTPLLHAANDDKDKTLKILLDHKADPNVIVNNGACSLLMSSLVCRSLKCMKLLIKAGADVNGKGALVSPLMFAASQGCYTNFIKFLLKAGANPNIPDDLGWLPVEHAALRDCREDVERLFPLTSPIPNVPEWSVNGIISHAKVKDIRPMTIDHGPTTVLYTNRSICRLLMGDGEDAQSDGNRSRMMRPNWEKACYRWSAGHMLLKEYKQLWDALMDAQKLDPGSVEIEKEQREYDIQESKDVVESKVGLYDKPTASYGVKPPNVSSVMGKTQVFVKHPHGTLSLQIDTCKDVVFLKEEVEKRMRLDVSGSFFVYQMSTLEAGIPLSSYAGKTWNGNIDMDGLIVVHGRVRIKKKPWKGLNSSKMNSDCTKLTSMIREMFVKKNVHPPYLKHLLGKLEALAVDVFTVRQQLAFDYHISLIPSLNRVNLVYQIKRCYDGWDDREKMYFRFVADNCTVPEDWCNTLMSKHLFRLVILEGQKRNIIYGSNGMSAFHLVRNYNTHAPEHSWTVAPMNRRQRAARIVPLPGKEREGIQLVTERENLGGVQVLPAAACLIIHPGKERKAILPKRKAPKNVKLSTKVFQHCYDTTSMKDLNVTAMTSCQVHLMGWVHSGKDSCRIF</sequence>
<dbReference type="Gene3D" id="1.25.40.10">
    <property type="entry name" value="Tetratricopeptide repeat domain"/>
    <property type="match status" value="1"/>
</dbReference>
<dbReference type="Pfam" id="PF12796">
    <property type="entry name" value="Ank_2"/>
    <property type="match status" value="1"/>
</dbReference>
<dbReference type="SUPFAM" id="SSF48452">
    <property type="entry name" value="TPR-like"/>
    <property type="match status" value="1"/>
</dbReference>
<proteinExistence type="predicted"/>
<protein>
    <submittedName>
        <fullName evidence="2">Uncharacterized protein</fullName>
    </submittedName>
</protein>
<dbReference type="SMART" id="SM00248">
    <property type="entry name" value="ANK"/>
    <property type="match status" value="6"/>
</dbReference>
<feature type="repeat" description="ANK" evidence="1">
    <location>
        <begin position="188"/>
        <end position="221"/>
    </location>
</feature>
<dbReference type="EMBL" id="CM000138">
    <property type="protein sequence ID" value="EEE54026.1"/>
    <property type="molecule type" value="Genomic_DNA"/>
</dbReference>